<evidence type="ECO:0000256" key="10">
    <source>
        <dbReference type="ARBA" id="ARBA00022857"/>
    </source>
</evidence>
<dbReference type="SUPFAM" id="SSF53927">
    <property type="entry name" value="Cytidine deaminase-like"/>
    <property type="match status" value="1"/>
</dbReference>
<feature type="binding site" evidence="17">
    <location>
        <position position="154"/>
    </location>
    <ligand>
        <name>NADP(+)</name>
        <dbReference type="ChEBI" id="CHEBI:58349"/>
    </ligand>
</feature>
<dbReference type="GO" id="GO:0009231">
    <property type="term" value="P:riboflavin biosynthetic process"/>
    <property type="evidence" value="ECO:0007669"/>
    <property type="project" value="UniProtKB-UniPathway"/>
</dbReference>
<comment type="similarity">
    <text evidence="4 15">In the N-terminal section; belongs to the cytidine and deoxycytidylate deaminase family.</text>
</comment>
<evidence type="ECO:0000256" key="2">
    <source>
        <dbReference type="ARBA" id="ARBA00004882"/>
    </source>
</evidence>
<keyword evidence="6 15" id="KW-0686">Riboflavin biosynthesis</keyword>
<gene>
    <name evidence="20" type="ORF">SAMN04488579_11279</name>
</gene>
<comment type="catalytic activity">
    <reaction evidence="14 15">
        <text>2,5-diamino-6-hydroxy-4-(5-phosphoribosylamino)-pyrimidine + H2O + H(+) = 5-amino-6-(5-phospho-D-ribosylamino)uracil + NH4(+)</text>
        <dbReference type="Rhea" id="RHEA:21868"/>
        <dbReference type="ChEBI" id="CHEBI:15377"/>
        <dbReference type="ChEBI" id="CHEBI:15378"/>
        <dbReference type="ChEBI" id="CHEBI:28938"/>
        <dbReference type="ChEBI" id="CHEBI:58453"/>
        <dbReference type="ChEBI" id="CHEBI:58614"/>
        <dbReference type="EC" id="3.5.4.26"/>
    </reaction>
</comment>
<dbReference type="InterPro" id="IPR002125">
    <property type="entry name" value="CMP_dCMP_dom"/>
</dbReference>
<keyword evidence="8 15" id="KW-0378">Hydrolase</keyword>
<evidence type="ECO:0000256" key="18">
    <source>
        <dbReference type="PIRSR" id="PIRSR006769-3"/>
    </source>
</evidence>
<dbReference type="Pfam" id="PF01872">
    <property type="entry name" value="RibD_C"/>
    <property type="match status" value="1"/>
</dbReference>
<dbReference type="PANTHER" id="PTHR38011">
    <property type="entry name" value="DIHYDROFOLATE REDUCTASE FAMILY PROTEIN (AFU_ORTHOLOGUE AFUA_8G06820)"/>
    <property type="match status" value="1"/>
</dbReference>
<feature type="binding site" evidence="17">
    <location>
        <position position="204"/>
    </location>
    <ligand>
        <name>substrate</name>
    </ligand>
</feature>
<feature type="binding site" evidence="18">
    <location>
        <position position="84"/>
    </location>
    <ligand>
        <name>Zn(2+)</name>
        <dbReference type="ChEBI" id="CHEBI:29105"/>
        <note>catalytic</note>
    </ligand>
</feature>
<dbReference type="GO" id="GO:0050661">
    <property type="term" value="F:NADP binding"/>
    <property type="evidence" value="ECO:0007669"/>
    <property type="project" value="InterPro"/>
</dbReference>
<dbReference type="EMBL" id="FNOU01000012">
    <property type="protein sequence ID" value="SDX97732.1"/>
    <property type="molecule type" value="Genomic_DNA"/>
</dbReference>
<evidence type="ECO:0000256" key="13">
    <source>
        <dbReference type="ARBA" id="ARBA00049861"/>
    </source>
</evidence>
<comment type="pathway">
    <text evidence="2 15">Cofactor biosynthesis; riboflavin biosynthesis; 5-amino-6-(D-ribitylamino)uracil from GTP: step 2/4.</text>
</comment>
<dbReference type="GO" id="GO:0008270">
    <property type="term" value="F:zinc ion binding"/>
    <property type="evidence" value="ECO:0007669"/>
    <property type="project" value="InterPro"/>
</dbReference>
<dbReference type="PROSITE" id="PS00903">
    <property type="entry name" value="CYT_DCMP_DEAMINASES_1"/>
    <property type="match status" value="1"/>
</dbReference>
<evidence type="ECO:0000256" key="6">
    <source>
        <dbReference type="ARBA" id="ARBA00022619"/>
    </source>
</evidence>
<feature type="binding site" evidence="17">
    <location>
        <position position="221"/>
    </location>
    <ligand>
        <name>NADP(+)</name>
        <dbReference type="ChEBI" id="CHEBI:58349"/>
    </ligand>
</feature>
<dbReference type="PIRSF" id="PIRSF006769">
    <property type="entry name" value="RibD"/>
    <property type="match status" value="1"/>
</dbReference>
<reference evidence="21" key="1">
    <citation type="submission" date="2016-10" db="EMBL/GenBank/DDBJ databases">
        <authorList>
            <person name="Varghese N."/>
            <person name="Submissions S."/>
        </authorList>
    </citation>
    <scope>NUCLEOTIDE SEQUENCE [LARGE SCALE GENOMIC DNA]</scope>
    <source>
        <strain evidence="21">VPI 5359</strain>
    </source>
</reference>
<dbReference type="PANTHER" id="PTHR38011:SF7">
    <property type="entry name" value="2,5-DIAMINO-6-RIBOSYLAMINO-4(3H)-PYRIMIDINONE 5'-PHOSPHATE REDUCTASE"/>
    <property type="match status" value="1"/>
</dbReference>
<protein>
    <recommendedName>
        <fullName evidence="15">Riboflavin biosynthesis protein RibD</fullName>
    </recommendedName>
    <domain>
        <recommendedName>
            <fullName evidence="15">Diaminohydroxyphosphoribosylaminopyrimidine deaminase</fullName>
            <shortName evidence="15">DRAP deaminase</shortName>
            <ecNumber evidence="15">3.5.4.26</ecNumber>
        </recommendedName>
        <alternativeName>
            <fullName evidence="15">Riboflavin-specific deaminase</fullName>
        </alternativeName>
    </domain>
    <domain>
        <recommendedName>
            <fullName evidence="15">5-amino-6-(5-phosphoribosylamino)uracil reductase</fullName>
            <ecNumber evidence="15">1.1.1.193</ecNumber>
        </recommendedName>
        <alternativeName>
            <fullName evidence="15">HTP reductase</fullName>
        </alternativeName>
    </domain>
</protein>
<evidence type="ECO:0000256" key="11">
    <source>
        <dbReference type="ARBA" id="ARBA00023002"/>
    </source>
</evidence>
<evidence type="ECO:0000256" key="4">
    <source>
        <dbReference type="ARBA" id="ARBA00005259"/>
    </source>
</evidence>
<evidence type="ECO:0000313" key="21">
    <source>
        <dbReference type="Proteomes" id="UP000199652"/>
    </source>
</evidence>
<evidence type="ECO:0000259" key="19">
    <source>
        <dbReference type="PROSITE" id="PS51747"/>
    </source>
</evidence>
<dbReference type="Gene3D" id="3.40.140.10">
    <property type="entry name" value="Cytidine Deaminase, domain 2"/>
    <property type="match status" value="1"/>
</dbReference>
<dbReference type="EC" id="3.5.4.26" evidence="15"/>
<comment type="pathway">
    <text evidence="3 15">Cofactor biosynthesis; riboflavin biosynthesis; 5-amino-6-(D-ribitylamino)uracil from GTP: step 3/4.</text>
</comment>
<organism evidence="20 21">
    <name type="scientific">Eubacterium barkeri</name>
    <name type="common">Clostridium barkeri</name>
    <dbReference type="NCBI Taxonomy" id="1528"/>
    <lineage>
        <taxon>Bacteria</taxon>
        <taxon>Bacillati</taxon>
        <taxon>Bacillota</taxon>
        <taxon>Clostridia</taxon>
        <taxon>Eubacteriales</taxon>
        <taxon>Eubacteriaceae</taxon>
        <taxon>Eubacterium</taxon>
    </lineage>
</organism>
<comment type="cofactor">
    <cofactor evidence="15 18">
        <name>Zn(2+)</name>
        <dbReference type="ChEBI" id="CHEBI:29105"/>
    </cofactor>
    <text evidence="15 18">Binds 1 zinc ion.</text>
</comment>
<dbReference type="InterPro" id="IPR004794">
    <property type="entry name" value="Eubact_RibD"/>
</dbReference>
<dbReference type="Gene3D" id="3.40.430.10">
    <property type="entry name" value="Dihydrofolate Reductase, subunit A"/>
    <property type="match status" value="1"/>
</dbReference>
<name>A0A1H3G322_EUBBA</name>
<dbReference type="FunFam" id="3.40.140.10:FF:000025">
    <property type="entry name" value="Riboflavin biosynthesis protein RibD"/>
    <property type="match status" value="1"/>
</dbReference>
<feature type="binding site" evidence="17">
    <location>
        <position position="293"/>
    </location>
    <ligand>
        <name>substrate</name>
    </ligand>
</feature>
<keyword evidence="9 15" id="KW-0862">Zinc</keyword>
<feature type="binding site" evidence="17">
    <location>
        <position position="168"/>
    </location>
    <ligand>
        <name>substrate</name>
    </ligand>
</feature>
<keyword evidence="12" id="KW-0511">Multifunctional enzyme</keyword>
<feature type="binding site" evidence="18">
    <location>
        <position position="50"/>
    </location>
    <ligand>
        <name>Zn(2+)</name>
        <dbReference type="ChEBI" id="CHEBI:29105"/>
        <note>catalytic</note>
    </ligand>
</feature>
<keyword evidence="7 15" id="KW-0479">Metal-binding</keyword>
<dbReference type="OrthoDB" id="9800865at2"/>
<feature type="binding site" evidence="17">
    <location>
        <begin position="295"/>
        <end position="301"/>
    </location>
    <ligand>
        <name>NADP(+)</name>
        <dbReference type="ChEBI" id="CHEBI:58349"/>
    </ligand>
</feature>
<evidence type="ECO:0000256" key="14">
    <source>
        <dbReference type="ARBA" id="ARBA00049886"/>
    </source>
</evidence>
<dbReference type="NCBIfam" id="TIGR00227">
    <property type="entry name" value="ribD_Cterm"/>
    <property type="match status" value="1"/>
</dbReference>
<dbReference type="InterPro" id="IPR024072">
    <property type="entry name" value="DHFR-like_dom_sf"/>
</dbReference>
<dbReference type="InterPro" id="IPR011549">
    <property type="entry name" value="RibD_C"/>
</dbReference>
<dbReference type="SUPFAM" id="SSF53597">
    <property type="entry name" value="Dihydrofolate reductase-like"/>
    <property type="match status" value="1"/>
</dbReference>
<evidence type="ECO:0000256" key="7">
    <source>
        <dbReference type="ARBA" id="ARBA00022723"/>
    </source>
</evidence>
<comment type="function">
    <text evidence="1 15">Converts 2,5-diamino-6-(ribosylamino)-4(3h)-pyrimidinone 5'-phosphate into 5-amino-6-(ribosylamino)-2,4(1h,3h)-pyrimidinedione 5'-phosphate.</text>
</comment>
<dbReference type="AlphaFoldDB" id="A0A1H3G322"/>
<keyword evidence="10 15" id="KW-0521">NADP</keyword>
<feature type="active site" description="Proton donor" evidence="16">
    <location>
        <position position="52"/>
    </location>
</feature>
<evidence type="ECO:0000256" key="8">
    <source>
        <dbReference type="ARBA" id="ARBA00022801"/>
    </source>
</evidence>
<evidence type="ECO:0000256" key="15">
    <source>
        <dbReference type="PIRNR" id="PIRNR006769"/>
    </source>
</evidence>
<dbReference type="InterPro" id="IPR016193">
    <property type="entry name" value="Cytidine_deaminase-like"/>
</dbReference>
<dbReference type="GO" id="GO:0008835">
    <property type="term" value="F:diaminohydroxyphosphoribosylaminopyrimidine deaminase activity"/>
    <property type="evidence" value="ECO:0007669"/>
    <property type="project" value="UniProtKB-EC"/>
</dbReference>
<keyword evidence="21" id="KW-1185">Reference proteome</keyword>
<evidence type="ECO:0000256" key="5">
    <source>
        <dbReference type="ARBA" id="ARBA00007417"/>
    </source>
</evidence>
<evidence type="ECO:0000256" key="17">
    <source>
        <dbReference type="PIRSR" id="PIRSR006769-2"/>
    </source>
</evidence>
<accession>A0A1H3G322</accession>
<dbReference type="STRING" id="1528.SAMN04488579_11279"/>
<sequence length="367" mass="38752">MTDQNYMAMAIEEAKKGMGRVNPNPMVGAIVVKDGVVVSTGYHASYGGDHAERMALKNCGEEVRGATLYVTLEPCCHTGKTPPCTQIILEKGIARVVVGSLDPNPKVAGGGIAVLQEAGIAAETGVLGEACDAFYRPFFHYITTKRPYVLMKYAMTADGKIATESGASRWVSGEASREQTQALRWELAGIMVGIGTVLADDPALTCRQPGGRNPLRIICDSRLRIPMDSQIVVTAASVPTIIAMVEGPVDKVKALEAAGCEVLPVEKDDTGEVNLKALMAVLGHRGVDSILLEGGAALNASALKAGIVSVIRCYLAPRIFGGKKAPGPVGDLGVTIPDRAIPLELMDVHRIGGDLVIDWRIPCLQAL</sequence>
<dbReference type="InterPro" id="IPR050765">
    <property type="entry name" value="Riboflavin_Biosynth_HTPR"/>
</dbReference>
<dbReference type="EC" id="1.1.1.193" evidence="15"/>
<dbReference type="Pfam" id="PF00383">
    <property type="entry name" value="dCMP_cyt_deam_1"/>
    <property type="match status" value="1"/>
</dbReference>
<proteinExistence type="inferred from homology"/>
<evidence type="ECO:0000256" key="3">
    <source>
        <dbReference type="ARBA" id="ARBA00004910"/>
    </source>
</evidence>
<evidence type="ECO:0000256" key="12">
    <source>
        <dbReference type="ARBA" id="ARBA00023268"/>
    </source>
</evidence>
<evidence type="ECO:0000256" key="1">
    <source>
        <dbReference type="ARBA" id="ARBA00002151"/>
    </source>
</evidence>
<feature type="binding site" evidence="17">
    <location>
        <position position="196"/>
    </location>
    <ligand>
        <name>NADP(+)</name>
        <dbReference type="ChEBI" id="CHEBI:58349"/>
    </ligand>
</feature>
<keyword evidence="11 15" id="KW-0560">Oxidoreductase</keyword>
<feature type="domain" description="CMP/dCMP-type deaminase" evidence="19">
    <location>
        <begin position="1"/>
        <end position="123"/>
    </location>
</feature>
<feature type="binding site" evidence="17">
    <location>
        <position position="184"/>
    </location>
    <ligand>
        <name>substrate</name>
    </ligand>
</feature>
<dbReference type="PROSITE" id="PS51747">
    <property type="entry name" value="CYT_DCMP_DEAMINASES_2"/>
    <property type="match status" value="1"/>
</dbReference>
<dbReference type="RefSeq" id="WP_090245445.1">
    <property type="nucleotide sequence ID" value="NZ_FNOU01000012.1"/>
</dbReference>
<feature type="binding site" evidence="18">
    <location>
        <position position="75"/>
    </location>
    <ligand>
        <name>Zn(2+)</name>
        <dbReference type="ChEBI" id="CHEBI:29105"/>
        <note>catalytic</note>
    </ligand>
</feature>
<evidence type="ECO:0000256" key="16">
    <source>
        <dbReference type="PIRSR" id="PIRSR006769-1"/>
    </source>
</evidence>
<comment type="catalytic activity">
    <reaction evidence="13 15">
        <text>5-amino-6-(5-phospho-D-ribitylamino)uracil + NADP(+) = 5-amino-6-(5-phospho-D-ribosylamino)uracil + NADPH + H(+)</text>
        <dbReference type="Rhea" id="RHEA:17845"/>
        <dbReference type="ChEBI" id="CHEBI:15378"/>
        <dbReference type="ChEBI" id="CHEBI:57783"/>
        <dbReference type="ChEBI" id="CHEBI:58349"/>
        <dbReference type="ChEBI" id="CHEBI:58421"/>
        <dbReference type="ChEBI" id="CHEBI:58453"/>
        <dbReference type="EC" id="1.1.1.193"/>
    </reaction>
</comment>
<dbReference type="InterPro" id="IPR016192">
    <property type="entry name" value="APOBEC/CMP_deaminase_Zn-bd"/>
</dbReference>
<dbReference type="CDD" id="cd01284">
    <property type="entry name" value="Riboflavin_deaminase-reductase"/>
    <property type="match status" value="1"/>
</dbReference>
<dbReference type="Proteomes" id="UP000199652">
    <property type="component" value="Unassembled WGS sequence"/>
</dbReference>
<dbReference type="GO" id="GO:0008703">
    <property type="term" value="F:5-amino-6-(5-phosphoribosylamino)uracil reductase activity"/>
    <property type="evidence" value="ECO:0007669"/>
    <property type="project" value="UniProtKB-EC"/>
</dbReference>
<feature type="binding site" evidence="17">
    <location>
        <position position="170"/>
    </location>
    <ligand>
        <name>NADP(+)</name>
        <dbReference type="ChEBI" id="CHEBI:58349"/>
    </ligand>
</feature>
<dbReference type="UniPathway" id="UPA00275">
    <property type="reaction ID" value="UER00401"/>
</dbReference>
<dbReference type="NCBIfam" id="TIGR00326">
    <property type="entry name" value="eubact_ribD"/>
    <property type="match status" value="1"/>
</dbReference>
<dbReference type="InterPro" id="IPR002734">
    <property type="entry name" value="RibDG_C"/>
</dbReference>
<feature type="binding site" evidence="17">
    <location>
        <position position="200"/>
    </location>
    <ligand>
        <name>NADP(+)</name>
        <dbReference type="ChEBI" id="CHEBI:58349"/>
    </ligand>
</feature>
<evidence type="ECO:0000313" key="20">
    <source>
        <dbReference type="EMBL" id="SDX97732.1"/>
    </source>
</evidence>
<evidence type="ECO:0000256" key="9">
    <source>
        <dbReference type="ARBA" id="ARBA00022833"/>
    </source>
</evidence>
<comment type="similarity">
    <text evidence="5 15">In the C-terminal section; belongs to the HTP reductase family.</text>
</comment>
<feature type="binding site" evidence="17">
    <location>
        <position position="207"/>
    </location>
    <ligand>
        <name>substrate</name>
    </ligand>
</feature>